<keyword evidence="1" id="KW-1133">Transmembrane helix</keyword>
<dbReference type="AlphaFoldDB" id="A0A4Q7MPY1"/>
<keyword evidence="1" id="KW-0812">Transmembrane</keyword>
<gene>
    <name evidence="3" type="ORF">EV679_1713</name>
</gene>
<organism evidence="3 4">
    <name type="scientific">Kerstersia gyiorum</name>
    <dbReference type="NCBI Taxonomy" id="206506"/>
    <lineage>
        <taxon>Bacteria</taxon>
        <taxon>Pseudomonadati</taxon>
        <taxon>Pseudomonadota</taxon>
        <taxon>Betaproteobacteria</taxon>
        <taxon>Burkholderiales</taxon>
        <taxon>Alcaligenaceae</taxon>
        <taxon>Kerstersia</taxon>
    </lineage>
</organism>
<evidence type="ECO:0000259" key="2">
    <source>
        <dbReference type="Pfam" id="PF07811"/>
    </source>
</evidence>
<reference evidence="3 4" key="1">
    <citation type="submission" date="2019-02" db="EMBL/GenBank/DDBJ databases">
        <title>Genomic Encyclopedia of Type Strains, Phase IV (KMG-IV): sequencing the most valuable type-strain genomes for metagenomic binning, comparative biology and taxonomic classification.</title>
        <authorList>
            <person name="Goeker M."/>
        </authorList>
    </citation>
    <scope>NUCLEOTIDE SEQUENCE [LARGE SCALE GENOMIC DNA]</scope>
    <source>
        <strain evidence="3 4">DSM 16618</strain>
    </source>
</reference>
<comment type="caution">
    <text evidence="3">The sequence shown here is derived from an EMBL/GenBank/DDBJ whole genome shotgun (WGS) entry which is preliminary data.</text>
</comment>
<dbReference type="EMBL" id="SGWZ01000002">
    <property type="protein sequence ID" value="RZS70310.1"/>
    <property type="molecule type" value="Genomic_DNA"/>
</dbReference>
<evidence type="ECO:0000256" key="1">
    <source>
        <dbReference type="SAM" id="Phobius"/>
    </source>
</evidence>
<evidence type="ECO:0000313" key="4">
    <source>
        <dbReference type="Proteomes" id="UP000292039"/>
    </source>
</evidence>
<dbReference type="Proteomes" id="UP000292039">
    <property type="component" value="Unassembled WGS sequence"/>
</dbReference>
<dbReference type="InterPro" id="IPR012495">
    <property type="entry name" value="TadE-like_dom"/>
</dbReference>
<evidence type="ECO:0000313" key="3">
    <source>
        <dbReference type="EMBL" id="RZS70310.1"/>
    </source>
</evidence>
<feature type="domain" description="TadE-like" evidence="2">
    <location>
        <begin position="49"/>
        <end position="91"/>
    </location>
</feature>
<dbReference type="Pfam" id="PF07811">
    <property type="entry name" value="TadE"/>
    <property type="match status" value="1"/>
</dbReference>
<protein>
    <submittedName>
        <fullName evidence="3">TadE-like protein</fullName>
    </submittedName>
</protein>
<proteinExistence type="predicted"/>
<keyword evidence="1" id="KW-0472">Membrane</keyword>
<name>A0A4Q7MPY1_9BURK</name>
<feature type="transmembrane region" description="Helical" evidence="1">
    <location>
        <begin position="55"/>
        <end position="77"/>
    </location>
</feature>
<sequence length="220" mass="23219">MRQYSMSSVRQSCHSGKYAGRALAAAGEPGAGCRPRSCLPGAGARKQCGAYAVEFAFTFVMFFMVLYGIIVYGLIYVTQQSLNLAAQDVARYALRWPGTVAGDELQARAQNALAMLDSAETLAWLQERGTGADDPLNIAICGLVPGGAGQLQKLAGTAHGSCPQSTVLQPSQLEVVVSYDWQKSPLAPDLSMGLITLVAPERLAGYASTRVQLDSQKAGG</sequence>
<accession>A0A4Q7MPY1</accession>